<organism evidence="1 2">
    <name type="scientific">Athelia psychrophila</name>
    <dbReference type="NCBI Taxonomy" id="1759441"/>
    <lineage>
        <taxon>Eukaryota</taxon>
        <taxon>Fungi</taxon>
        <taxon>Dikarya</taxon>
        <taxon>Basidiomycota</taxon>
        <taxon>Agaricomycotina</taxon>
        <taxon>Agaricomycetes</taxon>
        <taxon>Agaricomycetidae</taxon>
        <taxon>Atheliales</taxon>
        <taxon>Atheliaceae</taxon>
        <taxon>Athelia</taxon>
    </lineage>
</organism>
<sequence length="218" mass="24549">MSAYTRNLNFSCKDLGKEATLLFTFDDIVANPKLFQDQYPVCWKVTVFGEKGHHFINLTYKNQLAFMRSQVEEGKITNAGTYKDINIGQMTALTVNPRGVANFSEPEEEQNLLGVSMFKAVNNSGTKQNISLAFYEGEPRPTAALYFEDVGNTLDVTAQFIPVLRLYITSDYKENAILRSAIRSPKAVWSHNLADLKEKEPDFVLTREIDGSYKVTPA</sequence>
<dbReference type="OrthoDB" id="3165318at2759"/>
<keyword evidence="2" id="KW-1185">Reference proteome</keyword>
<dbReference type="EMBL" id="KV417618">
    <property type="protein sequence ID" value="KZP14366.1"/>
    <property type="molecule type" value="Genomic_DNA"/>
</dbReference>
<gene>
    <name evidence="1" type="ORF">FIBSPDRAFT_935789</name>
</gene>
<name>A0A166D6D8_9AGAM</name>
<dbReference type="Proteomes" id="UP000076532">
    <property type="component" value="Unassembled WGS sequence"/>
</dbReference>
<reference evidence="1 2" key="1">
    <citation type="journal article" date="2016" name="Mol. Biol. Evol.">
        <title>Comparative Genomics of Early-Diverging Mushroom-Forming Fungi Provides Insights into the Origins of Lignocellulose Decay Capabilities.</title>
        <authorList>
            <person name="Nagy L.G."/>
            <person name="Riley R."/>
            <person name="Tritt A."/>
            <person name="Adam C."/>
            <person name="Daum C."/>
            <person name="Floudas D."/>
            <person name="Sun H."/>
            <person name="Yadav J.S."/>
            <person name="Pangilinan J."/>
            <person name="Larsson K.H."/>
            <person name="Matsuura K."/>
            <person name="Barry K."/>
            <person name="Labutti K."/>
            <person name="Kuo R."/>
            <person name="Ohm R.A."/>
            <person name="Bhattacharya S.S."/>
            <person name="Shirouzu T."/>
            <person name="Yoshinaga Y."/>
            <person name="Martin F.M."/>
            <person name="Grigoriev I.V."/>
            <person name="Hibbett D.S."/>
        </authorList>
    </citation>
    <scope>NUCLEOTIDE SEQUENCE [LARGE SCALE GENOMIC DNA]</scope>
    <source>
        <strain evidence="1 2">CBS 109695</strain>
    </source>
</reference>
<proteinExistence type="predicted"/>
<protein>
    <submittedName>
        <fullName evidence="1">Uncharacterized protein</fullName>
    </submittedName>
</protein>
<evidence type="ECO:0000313" key="2">
    <source>
        <dbReference type="Proteomes" id="UP000076532"/>
    </source>
</evidence>
<dbReference type="AlphaFoldDB" id="A0A166D6D8"/>
<accession>A0A166D6D8</accession>
<evidence type="ECO:0000313" key="1">
    <source>
        <dbReference type="EMBL" id="KZP14366.1"/>
    </source>
</evidence>